<dbReference type="SUPFAM" id="SSF52540">
    <property type="entry name" value="P-loop containing nucleoside triphosphate hydrolases"/>
    <property type="match status" value="1"/>
</dbReference>
<dbReference type="InterPro" id="IPR024028">
    <property type="entry name" value="PNKP_bac"/>
</dbReference>
<dbReference type="InterPro" id="IPR027417">
    <property type="entry name" value="P-loop_NTPase"/>
</dbReference>
<name>A0ABT6SST4_9ACTN</name>
<dbReference type="InterPro" id="IPR029052">
    <property type="entry name" value="Metallo-depent_PP-like"/>
</dbReference>
<dbReference type="Gene3D" id="3.60.21.10">
    <property type="match status" value="1"/>
</dbReference>
<gene>
    <name evidence="4" type="ORF">QIT00_08815</name>
</gene>
<dbReference type="Gene3D" id="3.30.470.30">
    <property type="entry name" value="DNA ligase/mRNA capping enzyme"/>
    <property type="match status" value="2"/>
</dbReference>
<dbReference type="Pfam" id="PF13671">
    <property type="entry name" value="AAA_33"/>
    <property type="match status" value="1"/>
</dbReference>
<dbReference type="InterPro" id="IPR041780">
    <property type="entry name" value="MPP_PrpE-like"/>
</dbReference>
<evidence type="ECO:0000256" key="1">
    <source>
        <dbReference type="SAM" id="Coils"/>
    </source>
</evidence>
<dbReference type="PANTHER" id="PTHR12435">
    <property type="match status" value="1"/>
</dbReference>
<proteinExistence type="predicted"/>
<dbReference type="NCBIfam" id="TIGR04075">
    <property type="entry name" value="bacter_Pnkp"/>
    <property type="match status" value="1"/>
</dbReference>
<protein>
    <submittedName>
        <fullName evidence="4">Polynucleotide kinase-phosphatase</fullName>
    </submittedName>
</protein>
<dbReference type="EMBL" id="JASCIS010000007">
    <property type="protein sequence ID" value="MDI3418663.1"/>
    <property type="molecule type" value="Genomic_DNA"/>
</dbReference>
<organism evidence="4 5">
    <name type="scientific">Streptomyces luteolus</name>
    <dbReference type="NCBI Taxonomy" id="3043615"/>
    <lineage>
        <taxon>Bacteria</taxon>
        <taxon>Bacillati</taxon>
        <taxon>Actinomycetota</taxon>
        <taxon>Actinomycetes</taxon>
        <taxon>Kitasatosporales</taxon>
        <taxon>Streptomycetaceae</taxon>
        <taxon>Streptomyces</taxon>
    </lineage>
</organism>
<dbReference type="CDD" id="cd07423">
    <property type="entry name" value="MPP_Prp_like"/>
    <property type="match status" value="1"/>
</dbReference>
<keyword evidence="5" id="KW-1185">Reference proteome</keyword>
<keyword evidence="1" id="KW-0175">Coiled coil</keyword>
<evidence type="ECO:0000313" key="5">
    <source>
        <dbReference type="Proteomes" id="UP001237105"/>
    </source>
</evidence>
<dbReference type="Pfam" id="PF16542">
    <property type="entry name" value="PNKP_ligase"/>
    <property type="match status" value="1"/>
</dbReference>
<feature type="coiled-coil region" evidence="1">
    <location>
        <begin position="139"/>
        <end position="190"/>
    </location>
</feature>
<dbReference type="Gene3D" id="3.40.50.300">
    <property type="entry name" value="P-loop containing nucleotide triphosphate hydrolases"/>
    <property type="match status" value="1"/>
</dbReference>
<dbReference type="InterPro" id="IPR004843">
    <property type="entry name" value="Calcineurin-like_PHP"/>
</dbReference>
<feature type="domain" description="Polynucleotide kinase-phosphatase ligase" evidence="3">
    <location>
        <begin position="467"/>
        <end position="845"/>
    </location>
</feature>
<dbReference type="Proteomes" id="UP001237105">
    <property type="component" value="Unassembled WGS sequence"/>
</dbReference>
<dbReference type="RefSeq" id="WP_282534582.1">
    <property type="nucleotide sequence ID" value="NZ_JASCIS010000007.1"/>
</dbReference>
<evidence type="ECO:0000259" key="3">
    <source>
        <dbReference type="Pfam" id="PF16542"/>
    </source>
</evidence>
<accession>A0ABT6SST4</accession>
<dbReference type="SUPFAM" id="SSF56091">
    <property type="entry name" value="DNA ligase/mRNA capping enzyme, catalytic domain"/>
    <property type="match status" value="1"/>
</dbReference>
<dbReference type="SUPFAM" id="SSF56300">
    <property type="entry name" value="Metallo-dependent phosphatases"/>
    <property type="match status" value="1"/>
</dbReference>
<dbReference type="GO" id="GO:0016301">
    <property type="term" value="F:kinase activity"/>
    <property type="evidence" value="ECO:0007669"/>
    <property type="project" value="UniProtKB-KW"/>
</dbReference>
<feature type="domain" description="Calcineurin-like phosphoesterase" evidence="2">
    <location>
        <begin position="193"/>
        <end position="379"/>
    </location>
</feature>
<reference evidence="4 5" key="1">
    <citation type="submission" date="2023-05" db="EMBL/GenBank/DDBJ databases">
        <title>Draft genome sequence of Streptomyces sp. B-S-A12 isolated from a cave soil in Thailand.</title>
        <authorList>
            <person name="Chamroensaksri N."/>
            <person name="Muangham S."/>
        </authorList>
    </citation>
    <scope>NUCLEOTIDE SEQUENCE [LARGE SCALE GENOMIC DNA]</scope>
    <source>
        <strain evidence="4 5">B-S-A12</strain>
    </source>
</reference>
<evidence type="ECO:0000313" key="4">
    <source>
        <dbReference type="EMBL" id="MDI3418663.1"/>
    </source>
</evidence>
<dbReference type="InterPro" id="IPR032380">
    <property type="entry name" value="PNKP_ligase_dom"/>
</dbReference>
<comment type="caution">
    <text evidence="4">The sequence shown here is derived from an EMBL/GenBank/DDBJ whole genome shotgun (WGS) entry which is preliminary data.</text>
</comment>
<dbReference type="Pfam" id="PF00149">
    <property type="entry name" value="Metallophos"/>
    <property type="match status" value="1"/>
</dbReference>
<keyword evidence="4" id="KW-0418">Kinase</keyword>
<evidence type="ECO:0000259" key="2">
    <source>
        <dbReference type="Pfam" id="PF00149"/>
    </source>
</evidence>
<sequence>MSTSPENAAAPRELPVTDLALVVLVGASGSGKSSFARKHFKPTEVISSDFCRGLVSDDENDQSASRDAFDVLHYIAGKRLAAGRLTVVDATNVQQDSRKQLVQLARQHDVLPIAIVLDVPEEVCARRNAGRADRADMPRRVIERHTRELRRSLRHLEREGFRKVHVLRGVDEVERAVIRLEKRYNDLSHLTGPFDIIGDIHGCRSELDTLLGKLGYVDGAHPEGRRAVFVGDLVDRGPDSPGVLRRVMSMVRSGNALCVPGNHENKFGRYLKGRGVQHTHGLAETIAQMDGESEEFRTEVREFIDGLVSHYVLDEGKLVVCHAGLPEKYHGRTSGRVRSHALYGDTTGETDEFGLPVRYPWAEEYRGRAAVVYGHTPVPNATWLNNTICLDTGAVFGGKMTALRWPERELVDVPAEQVWYEPAKPLATEAPGGHEGRPLDLADVHGRRSVETRTVGRVTVREENAAAALEVMSRFAVDPRLLPYLPPTMAPTATSQAEGYLEHPAEAFAQYAADGVERVVCEEKHMGSRAVALVCRDEEVARERFGTEGVTGSLCTRTGRPFFSDRAVTEEILRRVRAAVDEAGLWAELDTQWLLLDAELLPWSLKAGGLLRSQYAAVGAASGAVFPAALAALEAATARGVDTGDLVERQRARATDAEAFTEAYRRYCWSTEGLDGVRLAPFQILAAQSRSLAGLGHDEQLALLDRMVEHDGSGLLQTTRRLYVDTGDPASVRAGVDWWLEMTGRGGEGMVVKPVRALARDGKGHLVQPGIKCRGREYLRIIYGPEYTRPDNLQRLRNRSLGHKRSLAIREYGLGLEALDRLAEGEPLWRVHEAVFAVLALESEPVDPRL</sequence>
<keyword evidence="4" id="KW-0808">Transferase</keyword>